<reference evidence="2 3" key="1">
    <citation type="submission" date="2023-07" db="EMBL/GenBank/DDBJ databases">
        <title>Sequencing the genomes of 1000 actinobacteria strains.</title>
        <authorList>
            <person name="Klenk H.-P."/>
        </authorList>
    </citation>
    <scope>NUCLEOTIDE SEQUENCE [LARGE SCALE GENOMIC DNA]</scope>
    <source>
        <strain evidence="2 3">DSM 44709</strain>
    </source>
</reference>
<dbReference type="Pfam" id="PF07336">
    <property type="entry name" value="ABATE"/>
    <property type="match status" value="1"/>
</dbReference>
<keyword evidence="3" id="KW-1185">Reference proteome</keyword>
<sequence length="183" mass="20060">MLKHQEAPGRLELVRGFLNTLDLEHGTDRLAGPDDMHRWVRAALPQITAGRPTETGRLAAVRLREALRAAAAVHSAAAPDPAAHAALDEITARLPLRLHFDAALTPGLRPAPGHDDVLAGTLLGIVAEAALDGTWRRLKICPAEDCRWAFYDHAKNRMGVWCQMAECGNRAKARRHRGRQART</sequence>
<dbReference type="Pfam" id="PF11706">
    <property type="entry name" value="zf-CGNR"/>
    <property type="match status" value="1"/>
</dbReference>
<dbReference type="SUPFAM" id="SSF160904">
    <property type="entry name" value="Jann2411-like"/>
    <property type="match status" value="1"/>
</dbReference>
<dbReference type="InterPro" id="IPR021005">
    <property type="entry name" value="Znf_CGNR"/>
</dbReference>
<dbReference type="AlphaFoldDB" id="A0AAE3VUF9"/>
<dbReference type="InterPro" id="IPR023286">
    <property type="entry name" value="ABATE_dom_sf"/>
</dbReference>
<evidence type="ECO:0000313" key="2">
    <source>
        <dbReference type="EMBL" id="MDQ0363926.1"/>
    </source>
</evidence>
<accession>A0AAE3VUF9</accession>
<gene>
    <name evidence="2" type="ORF">J2S42_000595</name>
</gene>
<name>A0AAE3VUF9_9ACTN</name>
<dbReference type="Gene3D" id="1.10.3300.10">
    <property type="entry name" value="Jann2411-like domain"/>
    <property type="match status" value="1"/>
</dbReference>
<proteinExistence type="predicted"/>
<dbReference type="PANTHER" id="PTHR35525">
    <property type="entry name" value="BLL6575 PROTEIN"/>
    <property type="match status" value="1"/>
</dbReference>
<comment type="caution">
    <text evidence="2">The sequence shown here is derived from an EMBL/GenBank/DDBJ whole genome shotgun (WGS) entry which is preliminary data.</text>
</comment>
<dbReference type="Proteomes" id="UP001240236">
    <property type="component" value="Unassembled WGS sequence"/>
</dbReference>
<protein>
    <submittedName>
        <fullName evidence="2">RNA-binding Zn ribbon-like protein</fullName>
    </submittedName>
</protein>
<organism evidence="2 3">
    <name type="scientific">Catenuloplanes indicus</name>
    <dbReference type="NCBI Taxonomy" id="137267"/>
    <lineage>
        <taxon>Bacteria</taxon>
        <taxon>Bacillati</taxon>
        <taxon>Actinomycetota</taxon>
        <taxon>Actinomycetes</taxon>
        <taxon>Micromonosporales</taxon>
        <taxon>Micromonosporaceae</taxon>
        <taxon>Catenuloplanes</taxon>
    </lineage>
</organism>
<evidence type="ECO:0000313" key="3">
    <source>
        <dbReference type="Proteomes" id="UP001240236"/>
    </source>
</evidence>
<evidence type="ECO:0000259" key="1">
    <source>
        <dbReference type="Pfam" id="PF11706"/>
    </source>
</evidence>
<dbReference type="RefSeq" id="WP_307234930.1">
    <property type="nucleotide sequence ID" value="NZ_JAUSUZ010000001.1"/>
</dbReference>
<dbReference type="EMBL" id="JAUSUZ010000001">
    <property type="protein sequence ID" value="MDQ0363926.1"/>
    <property type="molecule type" value="Genomic_DNA"/>
</dbReference>
<dbReference type="PANTHER" id="PTHR35525:SF3">
    <property type="entry name" value="BLL6575 PROTEIN"/>
    <property type="match status" value="1"/>
</dbReference>
<feature type="domain" description="Zinc finger CGNR" evidence="1">
    <location>
        <begin position="137"/>
        <end position="180"/>
    </location>
</feature>
<dbReference type="InterPro" id="IPR010852">
    <property type="entry name" value="ABATE"/>
</dbReference>